<evidence type="ECO:0000313" key="1">
    <source>
        <dbReference type="EMBL" id="KAJ4437775.1"/>
    </source>
</evidence>
<gene>
    <name evidence="1" type="ORF">ANN_13713</name>
</gene>
<organism evidence="1 2">
    <name type="scientific">Periplaneta americana</name>
    <name type="common">American cockroach</name>
    <name type="synonym">Blatta americana</name>
    <dbReference type="NCBI Taxonomy" id="6978"/>
    <lineage>
        <taxon>Eukaryota</taxon>
        <taxon>Metazoa</taxon>
        <taxon>Ecdysozoa</taxon>
        <taxon>Arthropoda</taxon>
        <taxon>Hexapoda</taxon>
        <taxon>Insecta</taxon>
        <taxon>Pterygota</taxon>
        <taxon>Neoptera</taxon>
        <taxon>Polyneoptera</taxon>
        <taxon>Dictyoptera</taxon>
        <taxon>Blattodea</taxon>
        <taxon>Blattoidea</taxon>
        <taxon>Blattidae</taxon>
        <taxon>Blattinae</taxon>
        <taxon>Periplaneta</taxon>
    </lineage>
</organism>
<dbReference type="EMBL" id="JAJSOF020000019">
    <property type="protein sequence ID" value="KAJ4437775.1"/>
    <property type="molecule type" value="Genomic_DNA"/>
</dbReference>
<dbReference type="Proteomes" id="UP001148838">
    <property type="component" value="Unassembled WGS sequence"/>
</dbReference>
<proteinExistence type="predicted"/>
<sequence length="110" mass="12590">MRNVRSTERPIFFLNETWTDVKMTKDKLWTISGDNPVSRAPIGKGSRIIVLNAGSKKEFVKNGLLVSKSCPTKDYHEEMDSNNFKKWFQGQLLPNIPPNLTTRESADIKH</sequence>
<reference evidence="1 2" key="1">
    <citation type="journal article" date="2022" name="Allergy">
        <title>Genome assembly and annotation of Periplaneta americana reveal a comprehensive cockroach allergen profile.</title>
        <authorList>
            <person name="Wang L."/>
            <person name="Xiong Q."/>
            <person name="Saelim N."/>
            <person name="Wang L."/>
            <person name="Nong W."/>
            <person name="Wan A.T."/>
            <person name="Shi M."/>
            <person name="Liu X."/>
            <person name="Cao Q."/>
            <person name="Hui J.H.L."/>
            <person name="Sookrung N."/>
            <person name="Leung T.F."/>
            <person name="Tungtrongchitr A."/>
            <person name="Tsui S.K.W."/>
        </authorList>
    </citation>
    <scope>NUCLEOTIDE SEQUENCE [LARGE SCALE GENOMIC DNA]</scope>
    <source>
        <strain evidence="1">PWHHKU_190912</strain>
    </source>
</reference>
<evidence type="ECO:0000313" key="2">
    <source>
        <dbReference type="Proteomes" id="UP001148838"/>
    </source>
</evidence>
<name>A0ABQ8SWF4_PERAM</name>
<protein>
    <submittedName>
        <fullName evidence="1">Uncharacterized protein</fullName>
    </submittedName>
</protein>
<comment type="caution">
    <text evidence="1">The sequence shown here is derived from an EMBL/GenBank/DDBJ whole genome shotgun (WGS) entry which is preliminary data.</text>
</comment>
<accession>A0ABQ8SWF4</accession>
<keyword evidence="2" id="KW-1185">Reference proteome</keyword>